<comment type="caution">
    <text evidence="2">The sequence shown here is derived from an EMBL/GenBank/DDBJ whole genome shotgun (WGS) entry which is preliminary data.</text>
</comment>
<keyword evidence="1" id="KW-0472">Membrane</keyword>
<organism evidence="2">
    <name type="scientific">marine sediment metagenome</name>
    <dbReference type="NCBI Taxonomy" id="412755"/>
    <lineage>
        <taxon>unclassified sequences</taxon>
        <taxon>metagenomes</taxon>
        <taxon>ecological metagenomes</taxon>
    </lineage>
</organism>
<name>X0UHZ7_9ZZZZ</name>
<evidence type="ECO:0000313" key="2">
    <source>
        <dbReference type="EMBL" id="GAF98916.1"/>
    </source>
</evidence>
<keyword evidence="1" id="KW-1133">Transmembrane helix</keyword>
<feature type="non-terminal residue" evidence="2">
    <location>
        <position position="70"/>
    </location>
</feature>
<dbReference type="EMBL" id="BARS01012343">
    <property type="protein sequence ID" value="GAF98916.1"/>
    <property type="molecule type" value="Genomic_DNA"/>
</dbReference>
<keyword evidence="1" id="KW-0812">Transmembrane</keyword>
<proteinExistence type="predicted"/>
<protein>
    <recommendedName>
        <fullName evidence="3">ABC-2 type transporter domain-containing protein</fullName>
    </recommendedName>
</protein>
<feature type="transmembrane region" description="Helical" evidence="1">
    <location>
        <begin position="23"/>
        <end position="43"/>
    </location>
</feature>
<accession>X0UHZ7</accession>
<evidence type="ECO:0000256" key="1">
    <source>
        <dbReference type="SAM" id="Phobius"/>
    </source>
</evidence>
<dbReference type="AlphaFoldDB" id="X0UHZ7"/>
<gene>
    <name evidence="2" type="ORF">S01H1_22034</name>
</gene>
<sequence length="70" mass="8065">MYSIDVKTWHIAKKNIKEKLKNLGSMFWTVVFPIMMLLVYKLAFSEGDDNTMINGLTAFDVEFPGIVVYT</sequence>
<reference evidence="2" key="1">
    <citation type="journal article" date="2014" name="Front. Microbiol.">
        <title>High frequency of phylogenetically diverse reductive dehalogenase-homologous genes in deep subseafloor sedimentary metagenomes.</title>
        <authorList>
            <person name="Kawai M."/>
            <person name="Futagami T."/>
            <person name="Toyoda A."/>
            <person name="Takaki Y."/>
            <person name="Nishi S."/>
            <person name="Hori S."/>
            <person name="Arai W."/>
            <person name="Tsubouchi T."/>
            <person name="Morono Y."/>
            <person name="Uchiyama I."/>
            <person name="Ito T."/>
            <person name="Fujiyama A."/>
            <person name="Inagaki F."/>
            <person name="Takami H."/>
        </authorList>
    </citation>
    <scope>NUCLEOTIDE SEQUENCE</scope>
    <source>
        <strain evidence="2">Expedition CK06-06</strain>
    </source>
</reference>
<evidence type="ECO:0008006" key="3">
    <source>
        <dbReference type="Google" id="ProtNLM"/>
    </source>
</evidence>